<sequence>MRPVEERLSSSSKGELVPDVLETRLDDRIVMRHSHLQTDPAADGLSTLGAISTLNVPAKRHIRYRSVAEISRNLHIAKTPTAKPLKSAKQNLY</sequence>
<dbReference type="EMBL" id="CAAALY010261583">
    <property type="protein sequence ID" value="VEL39536.1"/>
    <property type="molecule type" value="Genomic_DNA"/>
</dbReference>
<reference evidence="1" key="1">
    <citation type="submission" date="2018-11" db="EMBL/GenBank/DDBJ databases">
        <authorList>
            <consortium name="Pathogen Informatics"/>
        </authorList>
    </citation>
    <scope>NUCLEOTIDE SEQUENCE</scope>
</reference>
<name>A0A448XLK9_9PLAT</name>
<proteinExistence type="predicted"/>
<keyword evidence="2" id="KW-1185">Reference proteome</keyword>
<dbReference type="AlphaFoldDB" id="A0A448XLK9"/>
<evidence type="ECO:0000313" key="1">
    <source>
        <dbReference type="EMBL" id="VEL39536.1"/>
    </source>
</evidence>
<accession>A0A448XLK9</accession>
<organism evidence="1 2">
    <name type="scientific">Protopolystoma xenopodis</name>
    <dbReference type="NCBI Taxonomy" id="117903"/>
    <lineage>
        <taxon>Eukaryota</taxon>
        <taxon>Metazoa</taxon>
        <taxon>Spiralia</taxon>
        <taxon>Lophotrochozoa</taxon>
        <taxon>Platyhelminthes</taxon>
        <taxon>Monogenea</taxon>
        <taxon>Polyopisthocotylea</taxon>
        <taxon>Polystomatidea</taxon>
        <taxon>Polystomatidae</taxon>
        <taxon>Protopolystoma</taxon>
    </lineage>
</organism>
<gene>
    <name evidence="1" type="ORF">PXEA_LOCUS32976</name>
</gene>
<dbReference type="Proteomes" id="UP000784294">
    <property type="component" value="Unassembled WGS sequence"/>
</dbReference>
<comment type="caution">
    <text evidence="1">The sequence shown here is derived from an EMBL/GenBank/DDBJ whole genome shotgun (WGS) entry which is preliminary data.</text>
</comment>
<protein>
    <submittedName>
        <fullName evidence="1">Uncharacterized protein</fullName>
    </submittedName>
</protein>
<evidence type="ECO:0000313" key="2">
    <source>
        <dbReference type="Proteomes" id="UP000784294"/>
    </source>
</evidence>